<dbReference type="Pfam" id="PF02683">
    <property type="entry name" value="DsbD_TM"/>
    <property type="match status" value="1"/>
</dbReference>
<protein>
    <submittedName>
        <fullName evidence="9">Cytochrome c biogenesis protein CcdA</fullName>
    </submittedName>
</protein>
<evidence type="ECO:0000256" key="3">
    <source>
        <dbReference type="ARBA" id="ARBA00022692"/>
    </source>
</evidence>
<evidence type="ECO:0000256" key="7">
    <source>
        <dbReference type="SAM" id="Phobius"/>
    </source>
</evidence>
<dbReference type="PANTHER" id="PTHR31272">
    <property type="entry name" value="CYTOCHROME C-TYPE BIOGENESIS PROTEIN HI_1454-RELATED"/>
    <property type="match status" value="1"/>
</dbReference>
<proteinExistence type="inferred from homology"/>
<dbReference type="AlphaFoldDB" id="A0A849ALV7"/>
<evidence type="ECO:0000313" key="10">
    <source>
        <dbReference type="Proteomes" id="UP000557772"/>
    </source>
</evidence>
<dbReference type="GO" id="GO:0016020">
    <property type="term" value="C:membrane"/>
    <property type="evidence" value="ECO:0007669"/>
    <property type="project" value="UniProtKB-SubCell"/>
</dbReference>
<accession>A0A849ALV7</accession>
<keyword evidence="3 7" id="KW-0812">Transmembrane</keyword>
<dbReference type="RefSeq" id="WP_171158675.1">
    <property type="nucleotide sequence ID" value="NZ_JABENB010000004.1"/>
</dbReference>
<feature type="transmembrane region" description="Helical" evidence="7">
    <location>
        <begin position="46"/>
        <end position="70"/>
    </location>
</feature>
<comment type="subcellular location">
    <subcellularLocation>
        <location evidence="1">Membrane</location>
        <topology evidence="1">Multi-pass membrane protein</topology>
    </subcellularLocation>
</comment>
<organism evidence="9 10">
    <name type="scientific">Flexivirga aerilata</name>
    <dbReference type="NCBI Taxonomy" id="1656889"/>
    <lineage>
        <taxon>Bacteria</taxon>
        <taxon>Bacillati</taxon>
        <taxon>Actinomycetota</taxon>
        <taxon>Actinomycetes</taxon>
        <taxon>Micrococcales</taxon>
        <taxon>Dermacoccaceae</taxon>
        <taxon>Flexivirga</taxon>
    </lineage>
</organism>
<feature type="transmembrane region" description="Helical" evidence="7">
    <location>
        <begin position="199"/>
        <end position="222"/>
    </location>
</feature>
<feature type="transmembrane region" description="Helical" evidence="7">
    <location>
        <begin position="155"/>
        <end position="178"/>
    </location>
</feature>
<evidence type="ECO:0000313" key="9">
    <source>
        <dbReference type="EMBL" id="NNG41329.1"/>
    </source>
</evidence>
<dbReference type="InterPro" id="IPR051790">
    <property type="entry name" value="Cytochrome_c-biogenesis_DsbD"/>
</dbReference>
<keyword evidence="10" id="KW-1185">Reference proteome</keyword>
<keyword evidence="4 7" id="KW-1133">Transmembrane helix</keyword>
<reference evidence="9 10" key="1">
    <citation type="submission" date="2020-05" db="EMBL/GenBank/DDBJ databases">
        <title>Flexivirga sp. ID2601S isolated from air conditioner.</title>
        <authorList>
            <person name="Kim D.H."/>
        </authorList>
    </citation>
    <scope>NUCLEOTIDE SEQUENCE [LARGE SCALE GENOMIC DNA]</scope>
    <source>
        <strain evidence="9 10">ID2601S</strain>
    </source>
</reference>
<gene>
    <name evidence="9" type="ORF">HJ588_18890</name>
</gene>
<keyword evidence="5 7" id="KW-0472">Membrane</keyword>
<sequence length="297" mass="31043">MNNVSLLSALAAGTLSLLSPCSALLLPSFFAYAFSSRRALLARTTAFYVGLALVLVPLGTGTAAASRLMYGHRGQLILIAGWIIIGMGVVQLLGGGFRLPLTARLQTWAASRGAGRGGYLSTVALGAVYGLAGFCSGPVLGAILTMASTQGSKTLGGALLAVYALGMALPLFVLAWFWDRFHLGQRSWIRGKAFQIGPFQIHTTSLISGALFIVIGALFLLYDGTASLTGSLGLSDTTGLETSAQEAISRVTEAVPVWAFPLVIAVVASIIAVSRSRQQPTPPHGERSGLRHNRTRG</sequence>
<feature type="domain" description="Cytochrome C biogenesis protein transmembrane" evidence="8">
    <location>
        <begin position="5"/>
        <end position="179"/>
    </location>
</feature>
<evidence type="ECO:0000256" key="2">
    <source>
        <dbReference type="ARBA" id="ARBA00006143"/>
    </source>
</evidence>
<name>A0A849ALV7_9MICO</name>
<dbReference type="EMBL" id="JABENB010000004">
    <property type="protein sequence ID" value="NNG41329.1"/>
    <property type="molecule type" value="Genomic_DNA"/>
</dbReference>
<feature type="region of interest" description="Disordered" evidence="6">
    <location>
        <begin position="277"/>
        <end position="297"/>
    </location>
</feature>
<comment type="caution">
    <text evidence="9">The sequence shown here is derived from an EMBL/GenBank/DDBJ whole genome shotgun (WGS) entry which is preliminary data.</text>
</comment>
<dbReference type="Proteomes" id="UP000557772">
    <property type="component" value="Unassembled WGS sequence"/>
</dbReference>
<evidence type="ECO:0000256" key="1">
    <source>
        <dbReference type="ARBA" id="ARBA00004141"/>
    </source>
</evidence>
<dbReference type="PANTHER" id="PTHR31272:SF4">
    <property type="entry name" value="CYTOCHROME C-TYPE BIOGENESIS PROTEIN HI_1454-RELATED"/>
    <property type="match status" value="1"/>
</dbReference>
<feature type="transmembrane region" description="Helical" evidence="7">
    <location>
        <begin position="76"/>
        <end position="97"/>
    </location>
</feature>
<dbReference type="GO" id="GO:0017004">
    <property type="term" value="P:cytochrome complex assembly"/>
    <property type="evidence" value="ECO:0007669"/>
    <property type="project" value="InterPro"/>
</dbReference>
<feature type="transmembrane region" description="Helical" evidence="7">
    <location>
        <begin position="6"/>
        <end position="34"/>
    </location>
</feature>
<feature type="transmembrane region" description="Helical" evidence="7">
    <location>
        <begin position="118"/>
        <end position="143"/>
    </location>
</feature>
<dbReference type="InterPro" id="IPR003834">
    <property type="entry name" value="Cyt_c_assmbl_TM_dom"/>
</dbReference>
<comment type="similarity">
    <text evidence="2">Belongs to the DsbD family.</text>
</comment>
<evidence type="ECO:0000259" key="8">
    <source>
        <dbReference type="Pfam" id="PF02683"/>
    </source>
</evidence>
<evidence type="ECO:0000256" key="6">
    <source>
        <dbReference type="SAM" id="MobiDB-lite"/>
    </source>
</evidence>
<evidence type="ECO:0000256" key="4">
    <source>
        <dbReference type="ARBA" id="ARBA00022989"/>
    </source>
</evidence>
<feature type="transmembrane region" description="Helical" evidence="7">
    <location>
        <begin position="255"/>
        <end position="273"/>
    </location>
</feature>
<evidence type="ECO:0000256" key="5">
    <source>
        <dbReference type="ARBA" id="ARBA00023136"/>
    </source>
</evidence>